<evidence type="ECO:0000313" key="1">
    <source>
        <dbReference type="EMBL" id="GJE92660.1"/>
    </source>
</evidence>
<dbReference type="AlphaFoldDB" id="A0A9P3GDC6"/>
<comment type="caution">
    <text evidence="1">The sequence shown here is derived from an EMBL/GenBank/DDBJ whole genome shotgun (WGS) entry which is preliminary data.</text>
</comment>
<keyword evidence="2" id="KW-1185">Reference proteome</keyword>
<accession>A0A9P3GDC6</accession>
<gene>
    <name evidence="1" type="ORF">PsYK624_088150</name>
</gene>
<dbReference type="EMBL" id="BPQB01000027">
    <property type="protein sequence ID" value="GJE92660.1"/>
    <property type="molecule type" value="Genomic_DNA"/>
</dbReference>
<protein>
    <submittedName>
        <fullName evidence="1">Uncharacterized protein</fullName>
    </submittedName>
</protein>
<organism evidence="1 2">
    <name type="scientific">Phanerochaete sordida</name>
    <dbReference type="NCBI Taxonomy" id="48140"/>
    <lineage>
        <taxon>Eukaryota</taxon>
        <taxon>Fungi</taxon>
        <taxon>Dikarya</taxon>
        <taxon>Basidiomycota</taxon>
        <taxon>Agaricomycotina</taxon>
        <taxon>Agaricomycetes</taxon>
        <taxon>Polyporales</taxon>
        <taxon>Phanerochaetaceae</taxon>
        <taxon>Phanerochaete</taxon>
    </lineage>
</organism>
<name>A0A9P3GDC6_9APHY</name>
<reference evidence="1 2" key="1">
    <citation type="submission" date="2021-08" db="EMBL/GenBank/DDBJ databases">
        <title>Draft Genome Sequence of Phanerochaete sordida strain YK-624.</title>
        <authorList>
            <person name="Mori T."/>
            <person name="Dohra H."/>
            <person name="Suzuki T."/>
            <person name="Kawagishi H."/>
            <person name="Hirai H."/>
        </authorList>
    </citation>
    <scope>NUCLEOTIDE SEQUENCE [LARGE SCALE GENOMIC DNA]</scope>
    <source>
        <strain evidence="1 2">YK-624</strain>
    </source>
</reference>
<evidence type="ECO:0000313" key="2">
    <source>
        <dbReference type="Proteomes" id="UP000703269"/>
    </source>
</evidence>
<dbReference type="Proteomes" id="UP000703269">
    <property type="component" value="Unassembled WGS sequence"/>
</dbReference>
<sequence length="130" mass="14607">MGHAYDHLGNHPSSLGTFRGQTLLCRAQRVSACSCARAHERLSRVLCWYDNSAHAKERKSFDALSRGGQRTADASLYDLGVWMSCCTPGFVQFDFLDRAEFLSRRPNYLLEPHRISQVGRGFPLLVDACV</sequence>
<proteinExistence type="predicted"/>